<protein>
    <submittedName>
        <fullName evidence="5">AMP-binding enzyme</fullName>
    </submittedName>
</protein>
<dbReference type="GO" id="GO:0005737">
    <property type="term" value="C:cytoplasm"/>
    <property type="evidence" value="ECO:0007669"/>
    <property type="project" value="TreeGrafter"/>
</dbReference>
<evidence type="ECO:0000256" key="2">
    <source>
        <dbReference type="ARBA" id="ARBA00022450"/>
    </source>
</evidence>
<dbReference type="PANTHER" id="PTHR45527">
    <property type="entry name" value="NONRIBOSOMAL PEPTIDE SYNTHETASE"/>
    <property type="match status" value="1"/>
</dbReference>
<gene>
    <name evidence="5" type="ORF">SAMN02745781_04202</name>
</gene>
<keyword evidence="3" id="KW-0597">Phosphoprotein</keyword>
<dbReference type="AlphaFoldDB" id="A0A1M5HW62"/>
<dbReference type="GO" id="GO:0043041">
    <property type="term" value="P:amino acid activation for nonribosomal peptide biosynthetic process"/>
    <property type="evidence" value="ECO:0007669"/>
    <property type="project" value="TreeGrafter"/>
</dbReference>
<feature type="domain" description="Carrier" evidence="4">
    <location>
        <begin position="1"/>
        <end position="64"/>
    </location>
</feature>
<dbReference type="Proteomes" id="UP000184159">
    <property type="component" value="Unassembled WGS sequence"/>
</dbReference>
<dbReference type="Gene3D" id="3.40.50.12780">
    <property type="entry name" value="N-terminal domain of ligase-like"/>
    <property type="match status" value="1"/>
</dbReference>
<dbReference type="CDD" id="cd19544">
    <property type="entry name" value="E-C_NRPS"/>
    <property type="match status" value="1"/>
</dbReference>
<dbReference type="InterPro" id="IPR036736">
    <property type="entry name" value="ACP-like_sf"/>
</dbReference>
<evidence type="ECO:0000313" key="5">
    <source>
        <dbReference type="EMBL" id="SHG20149.1"/>
    </source>
</evidence>
<dbReference type="GO" id="GO:0044550">
    <property type="term" value="P:secondary metabolite biosynthetic process"/>
    <property type="evidence" value="ECO:0007669"/>
    <property type="project" value="TreeGrafter"/>
</dbReference>
<comment type="cofactor">
    <cofactor evidence="1">
        <name>pantetheine 4'-phosphate</name>
        <dbReference type="ChEBI" id="CHEBI:47942"/>
    </cofactor>
</comment>
<proteinExistence type="predicted"/>
<reference evidence="6" key="1">
    <citation type="submission" date="2016-11" db="EMBL/GenBank/DDBJ databases">
        <authorList>
            <person name="Varghese N."/>
            <person name="Submissions S."/>
        </authorList>
    </citation>
    <scope>NUCLEOTIDE SEQUENCE [LARGE SCALE GENOMIC DNA]</scope>
    <source>
        <strain evidence="6">DSM 21264</strain>
    </source>
</reference>
<dbReference type="RefSeq" id="WP_165614836.1">
    <property type="nucleotide sequence ID" value="NZ_FQUH01000044.1"/>
</dbReference>
<dbReference type="FunFam" id="1.10.1200.10:FF:000005">
    <property type="entry name" value="Nonribosomal peptide synthetase 1"/>
    <property type="match status" value="1"/>
</dbReference>
<keyword evidence="6" id="KW-1185">Reference proteome</keyword>
<evidence type="ECO:0000256" key="1">
    <source>
        <dbReference type="ARBA" id="ARBA00001957"/>
    </source>
</evidence>
<dbReference type="Pfam" id="PF00550">
    <property type="entry name" value="PP-binding"/>
    <property type="match status" value="1"/>
</dbReference>
<dbReference type="InterPro" id="IPR023213">
    <property type="entry name" value="CAT-like_dom_sf"/>
</dbReference>
<dbReference type="GO" id="GO:0031177">
    <property type="term" value="F:phosphopantetheine binding"/>
    <property type="evidence" value="ECO:0007669"/>
    <property type="project" value="TreeGrafter"/>
</dbReference>
<dbReference type="Pfam" id="PF00668">
    <property type="entry name" value="Condensation"/>
    <property type="match status" value="1"/>
</dbReference>
<dbReference type="SUPFAM" id="SSF52777">
    <property type="entry name" value="CoA-dependent acyltransferases"/>
    <property type="match status" value="2"/>
</dbReference>
<dbReference type="PANTHER" id="PTHR45527:SF1">
    <property type="entry name" value="FATTY ACID SYNTHASE"/>
    <property type="match status" value="1"/>
</dbReference>
<dbReference type="InterPro" id="IPR001242">
    <property type="entry name" value="Condensation_dom"/>
</dbReference>
<evidence type="ECO:0000259" key="4">
    <source>
        <dbReference type="PROSITE" id="PS50075"/>
    </source>
</evidence>
<dbReference type="SUPFAM" id="SSF47336">
    <property type="entry name" value="ACP-like"/>
    <property type="match status" value="1"/>
</dbReference>
<dbReference type="PROSITE" id="PS00012">
    <property type="entry name" value="PHOSPHOPANTETHEINE"/>
    <property type="match status" value="1"/>
</dbReference>
<feature type="non-terminal residue" evidence="5">
    <location>
        <position position="1"/>
    </location>
</feature>
<name>A0A1M5HW62_VIBGA</name>
<dbReference type="Gene3D" id="3.30.559.10">
    <property type="entry name" value="Chloramphenicol acetyltransferase-like domain"/>
    <property type="match status" value="1"/>
</dbReference>
<evidence type="ECO:0000256" key="3">
    <source>
        <dbReference type="ARBA" id="ARBA00022553"/>
    </source>
</evidence>
<dbReference type="Gene3D" id="1.10.1200.10">
    <property type="entry name" value="ACP-like"/>
    <property type="match status" value="1"/>
</dbReference>
<dbReference type="EMBL" id="FQUH01000044">
    <property type="protein sequence ID" value="SHG20149.1"/>
    <property type="molecule type" value="Genomic_DNA"/>
</dbReference>
<accession>A0A1M5HW62</accession>
<dbReference type="PROSITE" id="PS50075">
    <property type="entry name" value="CARRIER"/>
    <property type="match status" value="1"/>
</dbReference>
<dbReference type="InterPro" id="IPR009081">
    <property type="entry name" value="PP-bd_ACP"/>
</dbReference>
<evidence type="ECO:0000313" key="6">
    <source>
        <dbReference type="Proteomes" id="UP000184159"/>
    </source>
</evidence>
<feature type="non-terminal residue" evidence="5">
    <location>
        <position position="626"/>
    </location>
</feature>
<dbReference type="SUPFAM" id="SSF56801">
    <property type="entry name" value="Acetyl-CoA synthetase-like"/>
    <property type="match status" value="1"/>
</dbReference>
<dbReference type="InterPro" id="IPR042099">
    <property type="entry name" value="ANL_N_sf"/>
</dbReference>
<keyword evidence="2" id="KW-0596">Phosphopantetheine</keyword>
<dbReference type="InterPro" id="IPR006162">
    <property type="entry name" value="Ppantetheine_attach_site"/>
</dbReference>
<organism evidence="5 6">
    <name type="scientific">Vibrio gazogenes DSM 21264 = NBRC 103151</name>
    <dbReference type="NCBI Taxonomy" id="1123492"/>
    <lineage>
        <taxon>Bacteria</taxon>
        <taxon>Pseudomonadati</taxon>
        <taxon>Pseudomonadota</taxon>
        <taxon>Gammaproteobacteria</taxon>
        <taxon>Vibrionales</taxon>
        <taxon>Vibrionaceae</taxon>
        <taxon>Vibrio</taxon>
    </lineage>
</organism>
<dbReference type="Pfam" id="PF00501">
    <property type="entry name" value="AMP-binding"/>
    <property type="match status" value="1"/>
</dbReference>
<dbReference type="InterPro" id="IPR000873">
    <property type="entry name" value="AMP-dep_synth/lig_dom"/>
</dbReference>
<sequence>AIWSELLGVEQVGRADNFFELGGHSLLAVRMADRLRQHGYQLVIRHLFSRITLAELAETLEIQEASSENAIPPNLIPANCQHITPEMLPLVTLDQKAIDVISQTVEGGAANIQDIYPLAPLQEGILFHHVLEQQGDPYVTRVVQSFKHEADIDTFISALQYVVQRHDILRTAVVWDGLDTPVQVVWREAPVILHTLQATQLQNADSDDDGLVERVADRLCHHFDPAHTRMDIQRAPMIEAYKVADPVEGRWLLCFLLHHLCNDHTTLELLIEEVQAYIAGREASLPRPLPFRNFVAQTTLNANQDAHLHYFRELLGDIDEPCDPFGLQASGDDAHVEATHVAITDDVARTIRELSRHFSISPAALFHLAWGVVVQRATGQDDVVFGTVLFGRMAGGEGADRVLGMFLNTLPLRLSFTDASVESALIQTQQRLAELLEHEHTSLALAQQCSGLSNHTPLFSSLLNYRYQGGSAQTDSADQEILGSLEIAAENTNYPLTVAVNDIVTGGFSLDIHVNPRLSGERLGEMFMTALTGLVNSLSEQPSAPVNQLTILADRERDLVLNQFNQTQTSFPDESCLHTLIEAQVARSPEATAVMFDDQSLSYAELNAQANQLAHWLIEQGVRPDS</sequence>
<dbReference type="GO" id="GO:0003824">
    <property type="term" value="F:catalytic activity"/>
    <property type="evidence" value="ECO:0007669"/>
    <property type="project" value="InterPro"/>
</dbReference>
<dbReference type="Gene3D" id="3.30.559.30">
    <property type="entry name" value="Nonribosomal peptide synthetase, condensation domain"/>
    <property type="match status" value="1"/>
</dbReference>